<feature type="region of interest" description="Disordered" evidence="1">
    <location>
        <begin position="262"/>
        <end position="286"/>
    </location>
</feature>
<evidence type="ECO:0000313" key="2">
    <source>
        <dbReference type="EMBL" id="CAF9929268.1"/>
    </source>
</evidence>
<protein>
    <submittedName>
        <fullName evidence="2">Uncharacterized protein</fullName>
    </submittedName>
</protein>
<organism evidence="2 3">
    <name type="scientific">Alectoria fallacina</name>
    <dbReference type="NCBI Taxonomy" id="1903189"/>
    <lineage>
        <taxon>Eukaryota</taxon>
        <taxon>Fungi</taxon>
        <taxon>Dikarya</taxon>
        <taxon>Ascomycota</taxon>
        <taxon>Pezizomycotina</taxon>
        <taxon>Lecanoromycetes</taxon>
        <taxon>OSLEUM clade</taxon>
        <taxon>Lecanoromycetidae</taxon>
        <taxon>Lecanorales</taxon>
        <taxon>Lecanorineae</taxon>
        <taxon>Parmeliaceae</taxon>
        <taxon>Alectoria</taxon>
    </lineage>
</organism>
<dbReference type="AlphaFoldDB" id="A0A8H3FR23"/>
<sequence>MNPKGAQPSITRSLGALTLITSTVSSSLFLQLFSAYPILEQLSNHLSISDIIALTRTHRELINVYKYLEANRWKIDQTLRRFVSNAAKFRSQMAKFNAFVFGSIPLQFFERVVWEESDMDIIIQGKKDADAFGMYLSTLEGYEFHHCKNMEEYNLPDRLEANSYPLACFCVCCEHEPISAILRSDTTVVVNFFSWNKAYAVYPLSTMIHHEGHMLRAPGSHYNDPGVEAETLVKYAERGWKLLDVAWPEERHFSINRQVRSSRRGELQGAARSEERRPHTNHPIRNSRRVGDKYSWIIPFDTTYVADSETPDYVLEYAIFTLKKGFSPTSESLDTAKVKFYVVGLAPYAAATLCYRYTFGNWHWIAFLESMLASKVHERPLLKNPGYVRPDGWTYWDDYIPDFYWAWEKSKAKKKDIGGGGVVGKERLARH</sequence>
<proteinExistence type="predicted"/>
<evidence type="ECO:0000256" key="1">
    <source>
        <dbReference type="SAM" id="MobiDB-lite"/>
    </source>
</evidence>
<reference evidence="2" key="1">
    <citation type="submission" date="2021-03" db="EMBL/GenBank/DDBJ databases">
        <authorList>
            <person name="Tagirdzhanova G."/>
        </authorList>
    </citation>
    <scope>NUCLEOTIDE SEQUENCE</scope>
</reference>
<accession>A0A8H3FR23</accession>
<dbReference type="Proteomes" id="UP000664203">
    <property type="component" value="Unassembled WGS sequence"/>
</dbReference>
<evidence type="ECO:0000313" key="3">
    <source>
        <dbReference type="Proteomes" id="UP000664203"/>
    </source>
</evidence>
<keyword evidence="3" id="KW-1185">Reference proteome</keyword>
<name>A0A8H3FR23_9LECA</name>
<comment type="caution">
    <text evidence="2">The sequence shown here is derived from an EMBL/GenBank/DDBJ whole genome shotgun (WGS) entry which is preliminary data.</text>
</comment>
<gene>
    <name evidence="2" type="ORF">ALECFALPRED_004286</name>
</gene>
<dbReference type="EMBL" id="CAJPDR010000265">
    <property type="protein sequence ID" value="CAF9929268.1"/>
    <property type="molecule type" value="Genomic_DNA"/>
</dbReference>
<dbReference type="OrthoDB" id="10025998at2759"/>